<protein>
    <submittedName>
        <fullName evidence="3">Arabinose efflux permease</fullName>
    </submittedName>
</protein>
<dbReference type="RefSeq" id="WP_015590368.1">
    <property type="nucleotide sequence ID" value="NC_021169.1"/>
</dbReference>
<feature type="transmembrane region" description="Helical" evidence="1">
    <location>
        <begin position="40"/>
        <end position="61"/>
    </location>
</feature>
<feature type="transmembrane region" description="Helical" evidence="1">
    <location>
        <begin position="12"/>
        <end position="34"/>
    </location>
</feature>
<dbReference type="AlphaFoldDB" id="N0BAY4"/>
<proteinExistence type="predicted"/>
<dbReference type="PANTHER" id="PTHR23531:SF1">
    <property type="entry name" value="QUINOLENE RESISTANCE PROTEIN NORA"/>
    <property type="match status" value="1"/>
</dbReference>
<feature type="transmembrane region" description="Helical" evidence="1">
    <location>
        <begin position="131"/>
        <end position="150"/>
    </location>
</feature>
<gene>
    <name evidence="3" type="ORF">Asulf_00756</name>
</gene>
<keyword evidence="4" id="KW-1185">Reference proteome</keyword>
<dbReference type="PANTHER" id="PTHR23531">
    <property type="entry name" value="QUINOLENE RESISTANCE PROTEIN NORA"/>
    <property type="match status" value="1"/>
</dbReference>
<dbReference type="InterPro" id="IPR011701">
    <property type="entry name" value="MFS"/>
</dbReference>
<organism evidence="3 4">
    <name type="scientific">Archaeoglobus sulfaticallidus PM70-1</name>
    <dbReference type="NCBI Taxonomy" id="387631"/>
    <lineage>
        <taxon>Archaea</taxon>
        <taxon>Methanobacteriati</taxon>
        <taxon>Methanobacteriota</taxon>
        <taxon>Archaeoglobi</taxon>
        <taxon>Archaeoglobales</taxon>
        <taxon>Archaeoglobaceae</taxon>
        <taxon>Archaeoglobus</taxon>
    </lineage>
</organism>
<keyword evidence="1" id="KW-0472">Membrane</keyword>
<dbReference type="Gene3D" id="1.20.1250.20">
    <property type="entry name" value="MFS general substrate transporter like domains"/>
    <property type="match status" value="2"/>
</dbReference>
<feature type="transmembrane region" description="Helical" evidence="1">
    <location>
        <begin position="235"/>
        <end position="251"/>
    </location>
</feature>
<dbReference type="Pfam" id="PF07690">
    <property type="entry name" value="MFS_1"/>
    <property type="match status" value="1"/>
</dbReference>
<feature type="domain" description="Major facilitator superfamily (MFS) profile" evidence="2">
    <location>
        <begin position="7"/>
        <end position="376"/>
    </location>
</feature>
<dbReference type="GeneID" id="15392397"/>
<feature type="transmembrane region" description="Helical" evidence="1">
    <location>
        <begin position="162"/>
        <end position="180"/>
    </location>
</feature>
<dbReference type="Proteomes" id="UP000013307">
    <property type="component" value="Chromosome"/>
</dbReference>
<evidence type="ECO:0000256" key="1">
    <source>
        <dbReference type="SAM" id="Phobius"/>
    </source>
</evidence>
<sequence length="382" mass="41337">MAGIHLRSGILYFAGFVGYLAGSIVFPIIAPYSMKLGANAFWAGVISGGFALVTSLTMVLFGMIADRFGKYRTSLIGFSLFIVAPLFYIVSRNYIELLLARFLHGLAMAIFVPAINALVIDLSEEGRKGEALGWIATFTMLGYAFGPSIGGYVAEVFGVREVFISCSIVAVIGFVPFLLFRVDERRGSFGFEFDLDKKAMFAAMVPFFATFGSAVISIYSIPLYLPRLGYDYRDIGFLVTFLFLSSALVRVPAGKLSDSIGRLPVIVFGLVIEAIGIFLFLSQSFYAIALGTFLTGLGMGFANPAGFALLSDLVSPEHQGFAMGASSTSLQLAVFLGPAIMGYVTETYGFSFVFILSGMFTALSAVVYLVLSRFIINKPKFK</sequence>
<accession>N0BAY4</accession>
<feature type="transmembrane region" description="Helical" evidence="1">
    <location>
        <begin position="73"/>
        <end position="90"/>
    </location>
</feature>
<dbReference type="KEGG" id="ast:Asulf_00756"/>
<keyword evidence="1" id="KW-0812">Transmembrane</keyword>
<dbReference type="GO" id="GO:0022857">
    <property type="term" value="F:transmembrane transporter activity"/>
    <property type="evidence" value="ECO:0007669"/>
    <property type="project" value="InterPro"/>
</dbReference>
<evidence type="ECO:0000259" key="2">
    <source>
        <dbReference type="PROSITE" id="PS50850"/>
    </source>
</evidence>
<feature type="transmembrane region" description="Helical" evidence="1">
    <location>
        <begin position="322"/>
        <end position="344"/>
    </location>
</feature>
<feature type="transmembrane region" description="Helical" evidence="1">
    <location>
        <begin position="263"/>
        <end position="281"/>
    </location>
</feature>
<dbReference type="OrthoDB" id="117970at2157"/>
<dbReference type="EMBL" id="CP005290">
    <property type="protein sequence ID" value="AGK60769.1"/>
    <property type="molecule type" value="Genomic_DNA"/>
</dbReference>
<feature type="transmembrane region" description="Helical" evidence="1">
    <location>
        <begin position="287"/>
        <end position="310"/>
    </location>
</feature>
<evidence type="ECO:0000313" key="3">
    <source>
        <dbReference type="EMBL" id="AGK60769.1"/>
    </source>
</evidence>
<evidence type="ECO:0000313" key="4">
    <source>
        <dbReference type="Proteomes" id="UP000013307"/>
    </source>
</evidence>
<dbReference type="InterPro" id="IPR052714">
    <property type="entry name" value="MFS_Exporter"/>
</dbReference>
<dbReference type="eggNOG" id="arCOG00134">
    <property type="taxonomic scope" value="Archaea"/>
</dbReference>
<dbReference type="HOGENOM" id="CLU_001265_10_13_2"/>
<feature type="transmembrane region" description="Helical" evidence="1">
    <location>
        <begin position="102"/>
        <end position="119"/>
    </location>
</feature>
<dbReference type="InterPro" id="IPR020846">
    <property type="entry name" value="MFS_dom"/>
</dbReference>
<feature type="transmembrane region" description="Helical" evidence="1">
    <location>
        <begin position="201"/>
        <end position="223"/>
    </location>
</feature>
<dbReference type="PRINTS" id="PR01036">
    <property type="entry name" value="TCRTETB"/>
</dbReference>
<keyword evidence="1" id="KW-1133">Transmembrane helix</keyword>
<feature type="transmembrane region" description="Helical" evidence="1">
    <location>
        <begin position="350"/>
        <end position="371"/>
    </location>
</feature>
<dbReference type="InterPro" id="IPR036259">
    <property type="entry name" value="MFS_trans_sf"/>
</dbReference>
<name>N0BAY4_9EURY</name>
<reference evidence="3 4" key="1">
    <citation type="journal article" date="2013" name="Genome Announc.">
        <title>Complete Genome Sequence of the Thermophilic and Facultatively Chemolithoautotrophic Sulfate Reducer Archaeoglobus sulfaticallidus Strain PM70-1T.</title>
        <authorList>
            <person name="Stokke R."/>
            <person name="Hocking W.P."/>
            <person name="Steinsbu B.O."/>
            <person name="Steen I.H."/>
        </authorList>
    </citation>
    <scope>NUCLEOTIDE SEQUENCE [LARGE SCALE GENOMIC DNA]</scope>
    <source>
        <strain evidence="3">PM70-1</strain>
    </source>
</reference>
<dbReference type="PROSITE" id="PS50850">
    <property type="entry name" value="MFS"/>
    <property type="match status" value="1"/>
</dbReference>
<dbReference type="CDD" id="cd17325">
    <property type="entry name" value="MFS_MdtG_SLC18_like"/>
    <property type="match status" value="1"/>
</dbReference>
<dbReference type="SUPFAM" id="SSF103473">
    <property type="entry name" value="MFS general substrate transporter"/>
    <property type="match status" value="1"/>
</dbReference>
<dbReference type="STRING" id="387631.Asulf_00756"/>